<dbReference type="PANTHER" id="PTHR11069">
    <property type="entry name" value="GLUCOSYLCERAMIDASE"/>
    <property type="match status" value="1"/>
</dbReference>
<keyword evidence="3 4" id="KW-0378">Hydrolase</keyword>
<comment type="similarity">
    <text evidence="1 4">Belongs to the glycosyl hydrolase 30 family.</text>
</comment>
<dbReference type="GO" id="GO:0004348">
    <property type="term" value="F:glucosylceramidase activity"/>
    <property type="evidence" value="ECO:0007669"/>
    <property type="project" value="InterPro"/>
</dbReference>
<dbReference type="SUPFAM" id="SSF51445">
    <property type="entry name" value="(Trans)glycosidases"/>
    <property type="match status" value="1"/>
</dbReference>
<evidence type="ECO:0000256" key="2">
    <source>
        <dbReference type="ARBA" id="ARBA00022729"/>
    </source>
</evidence>
<evidence type="ECO:0000313" key="7">
    <source>
        <dbReference type="EMBL" id="KAF7345065.1"/>
    </source>
</evidence>
<keyword evidence="2 5" id="KW-0732">Signal</keyword>
<dbReference type="InterPro" id="IPR033453">
    <property type="entry name" value="Glyco_hydro_30_TIM-barrel"/>
</dbReference>
<dbReference type="Proteomes" id="UP000620124">
    <property type="component" value="Unassembled WGS sequence"/>
</dbReference>
<keyword evidence="8" id="KW-1185">Reference proteome</keyword>
<dbReference type="GO" id="GO:0006680">
    <property type="term" value="P:glucosylceramide catabolic process"/>
    <property type="evidence" value="ECO:0007669"/>
    <property type="project" value="TreeGrafter"/>
</dbReference>
<dbReference type="Gene3D" id="3.20.20.80">
    <property type="entry name" value="Glycosidases"/>
    <property type="match status" value="1"/>
</dbReference>
<dbReference type="InterPro" id="IPR017853">
    <property type="entry name" value="GH"/>
</dbReference>
<feature type="signal peptide" evidence="5">
    <location>
        <begin position="1"/>
        <end position="19"/>
    </location>
</feature>
<evidence type="ECO:0000259" key="6">
    <source>
        <dbReference type="Pfam" id="PF02055"/>
    </source>
</evidence>
<dbReference type="AlphaFoldDB" id="A0A8H6XRL7"/>
<dbReference type="OrthoDB" id="2160638at2759"/>
<organism evidence="7 8">
    <name type="scientific">Mycena venus</name>
    <dbReference type="NCBI Taxonomy" id="2733690"/>
    <lineage>
        <taxon>Eukaryota</taxon>
        <taxon>Fungi</taxon>
        <taxon>Dikarya</taxon>
        <taxon>Basidiomycota</taxon>
        <taxon>Agaricomycotina</taxon>
        <taxon>Agaricomycetes</taxon>
        <taxon>Agaricomycetidae</taxon>
        <taxon>Agaricales</taxon>
        <taxon>Marasmiineae</taxon>
        <taxon>Mycenaceae</taxon>
        <taxon>Mycena</taxon>
    </lineage>
</organism>
<reference evidence="7" key="1">
    <citation type="submission" date="2020-05" db="EMBL/GenBank/DDBJ databases">
        <title>Mycena genomes resolve the evolution of fungal bioluminescence.</title>
        <authorList>
            <person name="Tsai I.J."/>
        </authorList>
    </citation>
    <scope>NUCLEOTIDE SEQUENCE</scope>
    <source>
        <strain evidence="7">CCC161011</strain>
    </source>
</reference>
<protein>
    <submittedName>
        <fullName evidence="7">Glucan endo-1,6-beta-glucosidase</fullName>
    </submittedName>
</protein>
<dbReference type="Gene3D" id="2.60.40.1180">
    <property type="entry name" value="Golgi alpha-mannosidase II"/>
    <property type="match status" value="1"/>
</dbReference>
<dbReference type="Pfam" id="PF02055">
    <property type="entry name" value="Glyco_hydro_30"/>
    <property type="match status" value="1"/>
</dbReference>
<sequence>MRTPALILSLAFLVPPIASQQIWDIWQTTWDRGKLFTSLKPSTPINFVSPSGIGSADIDVDDTQTFQSVWGFGGTLTDSSALILSNMKAKNSANYFALLNYMFSPTDGANAAGISYIRVPLGASDFSANLYSFDDSSGDTSFNSFNIAKAPSYLYTVLKDIQSVNPILKGSHFALVTARMDENNRIYERRFAVISICVSRVYSVLSQIITIIPSSSDANYLLKCLQGFKSEGITSLYAISIQNEPQNSQSSYPTTSMTVAVHAQVGIALRTLMNNNGFSTVKLIGYEHNWDDAGAYPIQLMQAAPNAFAGVAFHCYAGDVSQQDTFHSAFPSKEIYFTECSGTIGSDWWSDIKWYMDNLFIGAITHNAHTALMWNIALNNGAPKLPGTTSCGGAGCRSIAQINTDGTYSLNQEFYSMAQASKAVIPKDVGGAWGQRIGVTVGGELNWALQVGAYVTTRVNPSDWLRYSLVVLNWDDSVGGWNPTPVQTTIEFRGMQASDLYVRSLWESQPSGTWYAPPTSLKNATNQEPTEIYTETDGKQQRLGVFVAKKKKILTGLPMLAAAFESNSKGENLREKAEDSWHRHNLSYIEPLRLDLQVSLQNQRMASQSDKHLDPDSSETPKQLLLTDSEAASQGDIPQLQPGGPALKLDALGPLVVNSDGTLSRIANWPNLTEAEKANTIRVLSKRNKIRLENEEQKLKDST</sequence>
<dbReference type="PANTHER" id="PTHR11069:SF23">
    <property type="entry name" value="LYSOSOMAL ACID GLUCOSYLCERAMIDASE"/>
    <property type="match status" value="1"/>
</dbReference>
<dbReference type="InterPro" id="IPR001139">
    <property type="entry name" value="Glyco_hydro_30"/>
</dbReference>
<dbReference type="InterPro" id="IPR013780">
    <property type="entry name" value="Glyco_hydro_b"/>
</dbReference>
<dbReference type="EMBL" id="JACAZI010000014">
    <property type="protein sequence ID" value="KAF7345065.1"/>
    <property type="molecule type" value="Genomic_DNA"/>
</dbReference>
<name>A0A8H6XRL7_9AGAR</name>
<evidence type="ECO:0000256" key="5">
    <source>
        <dbReference type="SAM" id="SignalP"/>
    </source>
</evidence>
<evidence type="ECO:0000256" key="3">
    <source>
        <dbReference type="ARBA" id="ARBA00022801"/>
    </source>
</evidence>
<gene>
    <name evidence="7" type="ORF">MVEN_01669800</name>
</gene>
<evidence type="ECO:0000256" key="1">
    <source>
        <dbReference type="ARBA" id="ARBA00005382"/>
    </source>
</evidence>
<feature type="domain" description="Glycosyl hydrolase family 30 TIM-barrel" evidence="6">
    <location>
        <begin position="70"/>
        <end position="150"/>
    </location>
</feature>
<evidence type="ECO:0000256" key="4">
    <source>
        <dbReference type="RuleBase" id="RU361188"/>
    </source>
</evidence>
<proteinExistence type="inferred from homology"/>
<evidence type="ECO:0000313" key="8">
    <source>
        <dbReference type="Proteomes" id="UP000620124"/>
    </source>
</evidence>
<dbReference type="GO" id="GO:0016020">
    <property type="term" value="C:membrane"/>
    <property type="evidence" value="ECO:0007669"/>
    <property type="project" value="GOC"/>
</dbReference>
<keyword evidence="4" id="KW-0326">Glycosidase</keyword>
<comment type="caution">
    <text evidence="7">The sequence shown here is derived from an EMBL/GenBank/DDBJ whole genome shotgun (WGS) entry which is preliminary data.</text>
</comment>
<feature type="chain" id="PRO_5034332059" evidence="5">
    <location>
        <begin position="20"/>
        <end position="703"/>
    </location>
</feature>
<accession>A0A8H6XRL7</accession>